<dbReference type="EMBL" id="JAUCMV010000001">
    <property type="protein sequence ID" value="KAK0427997.1"/>
    <property type="molecule type" value="Genomic_DNA"/>
</dbReference>
<evidence type="ECO:0000313" key="3">
    <source>
        <dbReference type="EMBL" id="KAK0427997.1"/>
    </source>
</evidence>
<dbReference type="AlphaFoldDB" id="A0AA39MBE9"/>
<keyword evidence="2" id="KW-0472">Membrane</keyword>
<name>A0AA39MBE9_9BILA</name>
<sequence length="319" mass="36068">MVSFEQQPSHTLPRTRKPSRSQQRPIDERPSTSAENEGYLIVTPNDQKARFIKAKRTRTKSEMRTTSASYTDLPEQDAPPPPLTPRTTSAGELSHYSTLPRIAEIGETPASPVVLNGSYFIPSKAAEPSVHSYSLPPGASLEKKGHKKTHSYHNSEDFVRPDNPLQYADVAHSETTGMRWMNKQKNQWYIDQPVEPLEDAPGPSNRTLPLRPHSTASSFGRVSFTFPPTPQKESMEADPLLITDLPSNADGEVHIQLPQRNPSFRRNSFRHRVKHFGLVHFFVVADRTDYTLLTVITLLMALEAYFMYFIFHDGIPTFL</sequence>
<dbReference type="Proteomes" id="UP001175271">
    <property type="component" value="Unassembled WGS sequence"/>
</dbReference>
<protein>
    <submittedName>
        <fullName evidence="3">Uncharacterized protein</fullName>
    </submittedName>
</protein>
<keyword evidence="4" id="KW-1185">Reference proteome</keyword>
<proteinExistence type="predicted"/>
<gene>
    <name evidence="3" type="ORF">QR680_010533</name>
</gene>
<feature type="region of interest" description="Disordered" evidence="1">
    <location>
        <begin position="141"/>
        <end position="160"/>
    </location>
</feature>
<feature type="region of interest" description="Disordered" evidence="1">
    <location>
        <begin position="1"/>
        <end position="92"/>
    </location>
</feature>
<feature type="transmembrane region" description="Helical" evidence="2">
    <location>
        <begin position="290"/>
        <end position="311"/>
    </location>
</feature>
<keyword evidence="2" id="KW-1133">Transmembrane helix</keyword>
<evidence type="ECO:0000313" key="4">
    <source>
        <dbReference type="Proteomes" id="UP001175271"/>
    </source>
</evidence>
<reference evidence="3" key="1">
    <citation type="submission" date="2023-06" db="EMBL/GenBank/DDBJ databases">
        <title>Genomic analysis of the entomopathogenic nematode Steinernema hermaphroditum.</title>
        <authorList>
            <person name="Schwarz E.M."/>
            <person name="Heppert J.K."/>
            <person name="Baniya A."/>
            <person name="Schwartz H.T."/>
            <person name="Tan C.-H."/>
            <person name="Antoshechkin I."/>
            <person name="Sternberg P.W."/>
            <person name="Goodrich-Blair H."/>
            <person name="Dillman A.R."/>
        </authorList>
    </citation>
    <scope>NUCLEOTIDE SEQUENCE</scope>
    <source>
        <strain evidence="3">PS9179</strain>
        <tissue evidence="3">Whole animal</tissue>
    </source>
</reference>
<evidence type="ECO:0000256" key="1">
    <source>
        <dbReference type="SAM" id="MobiDB-lite"/>
    </source>
</evidence>
<keyword evidence="2" id="KW-0812">Transmembrane</keyword>
<evidence type="ECO:0000256" key="2">
    <source>
        <dbReference type="SAM" id="Phobius"/>
    </source>
</evidence>
<comment type="caution">
    <text evidence="3">The sequence shown here is derived from an EMBL/GenBank/DDBJ whole genome shotgun (WGS) entry which is preliminary data.</text>
</comment>
<feature type="compositionally biased region" description="Polar residues" evidence="1">
    <location>
        <begin position="1"/>
        <end position="12"/>
    </location>
</feature>
<accession>A0AA39MBE9</accession>
<organism evidence="3 4">
    <name type="scientific">Steinernema hermaphroditum</name>
    <dbReference type="NCBI Taxonomy" id="289476"/>
    <lineage>
        <taxon>Eukaryota</taxon>
        <taxon>Metazoa</taxon>
        <taxon>Ecdysozoa</taxon>
        <taxon>Nematoda</taxon>
        <taxon>Chromadorea</taxon>
        <taxon>Rhabditida</taxon>
        <taxon>Tylenchina</taxon>
        <taxon>Panagrolaimomorpha</taxon>
        <taxon>Strongyloidoidea</taxon>
        <taxon>Steinernematidae</taxon>
        <taxon>Steinernema</taxon>
    </lineage>
</organism>